<proteinExistence type="predicted"/>
<keyword evidence="13" id="KW-1185">Reference proteome</keyword>
<keyword evidence="4" id="KW-0973">c-di-GMP</keyword>
<dbReference type="PANTHER" id="PTHR33121">
    <property type="entry name" value="CYCLIC DI-GMP PHOSPHODIESTERASE PDEF"/>
    <property type="match status" value="1"/>
</dbReference>
<evidence type="ECO:0000256" key="1">
    <source>
        <dbReference type="ARBA" id="ARBA00004651"/>
    </source>
</evidence>
<dbReference type="RefSeq" id="WP_099997761.1">
    <property type="nucleotide sequence ID" value="NZ_CP017940.1"/>
</dbReference>
<evidence type="ECO:0000256" key="7">
    <source>
        <dbReference type="ARBA" id="ARBA00022989"/>
    </source>
</evidence>
<gene>
    <name evidence="12" type="ORF">B5P45_07985</name>
</gene>
<feature type="transmembrane region" description="Helical" evidence="10">
    <location>
        <begin position="238"/>
        <end position="260"/>
    </location>
</feature>
<dbReference type="SMART" id="SM00052">
    <property type="entry name" value="EAL"/>
    <property type="match status" value="1"/>
</dbReference>
<dbReference type="CDD" id="cd01948">
    <property type="entry name" value="EAL"/>
    <property type="match status" value="1"/>
</dbReference>
<dbReference type="PANTHER" id="PTHR33121:SF81">
    <property type="entry name" value="CYCLIC DI-GMP PHOSPHODIESTERASE PDEB-RELATED"/>
    <property type="match status" value="1"/>
</dbReference>
<dbReference type="KEGG" id="pht:BLM14_01370"/>
<evidence type="ECO:0000256" key="5">
    <source>
        <dbReference type="ARBA" id="ARBA00022692"/>
    </source>
</evidence>
<evidence type="ECO:0000256" key="4">
    <source>
        <dbReference type="ARBA" id="ARBA00022636"/>
    </source>
</evidence>
<keyword evidence="6" id="KW-0378">Hydrolase</keyword>
<dbReference type="PROSITE" id="PS50883">
    <property type="entry name" value="EAL"/>
    <property type="match status" value="1"/>
</dbReference>
<dbReference type="Pfam" id="PF00563">
    <property type="entry name" value="EAL"/>
    <property type="match status" value="1"/>
</dbReference>
<evidence type="ECO:0000256" key="9">
    <source>
        <dbReference type="ARBA" id="ARBA00034290"/>
    </source>
</evidence>
<evidence type="ECO:0000313" key="13">
    <source>
        <dbReference type="Proteomes" id="UP000232163"/>
    </source>
</evidence>
<evidence type="ECO:0000256" key="3">
    <source>
        <dbReference type="ARBA" id="ARBA00022475"/>
    </source>
</evidence>
<evidence type="ECO:0000256" key="8">
    <source>
        <dbReference type="ARBA" id="ARBA00023136"/>
    </source>
</evidence>
<dbReference type="SUPFAM" id="SSF141868">
    <property type="entry name" value="EAL domain-like"/>
    <property type="match status" value="1"/>
</dbReference>
<accession>A0A2N9W0X9</accession>
<dbReference type="EMBL" id="MZMT01000020">
    <property type="protein sequence ID" value="PIO45397.1"/>
    <property type="molecule type" value="Genomic_DNA"/>
</dbReference>
<protein>
    <recommendedName>
        <fullName evidence="2">cyclic-guanylate-specific phosphodiesterase</fullName>
        <ecNumber evidence="2">3.1.4.52</ecNumber>
    </recommendedName>
</protein>
<dbReference type="AlphaFoldDB" id="A0A2N9W0X9"/>
<evidence type="ECO:0000259" key="11">
    <source>
        <dbReference type="PROSITE" id="PS50883"/>
    </source>
</evidence>
<comment type="caution">
    <text evidence="12">The sequence shown here is derived from an EMBL/GenBank/DDBJ whole genome shotgun (WGS) entry which is preliminary data.</text>
</comment>
<evidence type="ECO:0000256" key="6">
    <source>
        <dbReference type="ARBA" id="ARBA00022801"/>
    </source>
</evidence>
<comment type="catalytic activity">
    <reaction evidence="9">
        <text>3',3'-c-di-GMP + H2O = 5'-phosphoguanylyl(3'-&gt;5')guanosine + H(+)</text>
        <dbReference type="Rhea" id="RHEA:24902"/>
        <dbReference type="ChEBI" id="CHEBI:15377"/>
        <dbReference type="ChEBI" id="CHEBI:15378"/>
        <dbReference type="ChEBI" id="CHEBI:58754"/>
        <dbReference type="ChEBI" id="CHEBI:58805"/>
        <dbReference type="EC" id="3.1.4.52"/>
    </reaction>
</comment>
<dbReference type="InterPro" id="IPR024744">
    <property type="entry name" value="CSS-motif_dom"/>
</dbReference>
<reference evidence="12 13" key="1">
    <citation type="journal article" date="2017" name="Int J Environ Stud">
        <title>Does the Miocene-Pliocene relict legume Oxytropis triphylla form nitrogen-fixing nodules with a combination of bacterial strains?</title>
        <authorList>
            <person name="Safronova V."/>
            <person name="Belimov A."/>
            <person name="Sazanova A."/>
            <person name="Kuznetsova I."/>
            <person name="Popova J."/>
            <person name="Andronov E."/>
            <person name="Verkhozina A."/>
            <person name="Tikhonovich I."/>
        </authorList>
    </citation>
    <scope>NUCLEOTIDE SEQUENCE [LARGE SCALE GENOMIC DNA]</scope>
    <source>
        <strain evidence="12 13">Tri-38</strain>
    </source>
</reference>
<dbReference type="Pfam" id="PF12792">
    <property type="entry name" value="CSS-motif"/>
    <property type="match status" value="1"/>
</dbReference>
<dbReference type="Gene3D" id="3.20.20.450">
    <property type="entry name" value="EAL domain"/>
    <property type="match status" value="1"/>
</dbReference>
<comment type="subcellular location">
    <subcellularLocation>
        <location evidence="1">Cell membrane</location>
        <topology evidence="1">Multi-pass membrane protein</topology>
    </subcellularLocation>
</comment>
<dbReference type="Proteomes" id="UP000232163">
    <property type="component" value="Unassembled WGS sequence"/>
</dbReference>
<keyword evidence="7 10" id="KW-1133">Transmembrane helix</keyword>
<name>A0A2N9W0X9_9HYPH</name>
<evidence type="ECO:0000256" key="2">
    <source>
        <dbReference type="ARBA" id="ARBA00012282"/>
    </source>
</evidence>
<organism evidence="12 13">
    <name type="scientific">Phyllobacterium zundukense</name>
    <dbReference type="NCBI Taxonomy" id="1867719"/>
    <lineage>
        <taxon>Bacteria</taxon>
        <taxon>Pseudomonadati</taxon>
        <taxon>Pseudomonadota</taxon>
        <taxon>Alphaproteobacteria</taxon>
        <taxon>Hyphomicrobiales</taxon>
        <taxon>Phyllobacteriaceae</taxon>
        <taxon>Phyllobacterium</taxon>
    </lineage>
</organism>
<sequence length="516" mass="55919">MSRYFDRRWFLAIMTIVLVAAGALCGTWISRLVVISSDRGQMQIFADQLLNRAVEVFAEADKMLAVVNASPHPFCSDKEIMFLRDMLFGTKYLKDMGRVRDGFFHCSAVFGNGKKPMPLIKHDLETPDGKLIYANSRLAISKSTAPIIGIGNANVVLDPAAFETLKNPAYTFGVMYNPQGVSSTVGMFGTLDIGKTGMELPAGAGRIGDTVYRNVCRNTACVTVHAEVGRLESSAEPITSIITTFGAALGGAAAVILILLQRNNLSLKARLQHALSQNRLTVEYQPIVDVATGRPVAAEALVRWRENGEWIPPDVFIPVAEKAGLINRLTICVIDHVLSDMAASLDANPDFHISINISAADLFDRHFGALLALRLKEANVANNQIALEITERSTANAADAKEAIERLRSRGHKIYIDDFGTGYSSLAYLGELNVDGIKIDKSFTQTIGTSSVSVSIVPQIIDMARAHGLAIVVEGIETTAQRDYFAALKPKVDGQGWLFGRPASAITIKKALEPVA</sequence>
<evidence type="ECO:0000313" key="12">
    <source>
        <dbReference type="EMBL" id="PIO45397.1"/>
    </source>
</evidence>
<feature type="domain" description="EAL" evidence="11">
    <location>
        <begin position="264"/>
        <end position="516"/>
    </location>
</feature>
<dbReference type="OrthoDB" id="9814202at2"/>
<dbReference type="GO" id="GO:0071111">
    <property type="term" value="F:cyclic-guanylate-specific phosphodiesterase activity"/>
    <property type="evidence" value="ECO:0007669"/>
    <property type="project" value="UniProtKB-EC"/>
</dbReference>
<dbReference type="GO" id="GO:0005886">
    <property type="term" value="C:plasma membrane"/>
    <property type="evidence" value="ECO:0007669"/>
    <property type="project" value="UniProtKB-SubCell"/>
</dbReference>
<dbReference type="InterPro" id="IPR001633">
    <property type="entry name" value="EAL_dom"/>
</dbReference>
<keyword evidence="5 10" id="KW-0812">Transmembrane</keyword>
<evidence type="ECO:0000256" key="10">
    <source>
        <dbReference type="SAM" id="Phobius"/>
    </source>
</evidence>
<dbReference type="InterPro" id="IPR050706">
    <property type="entry name" value="Cyclic-di-GMP_PDE-like"/>
</dbReference>
<dbReference type="EC" id="3.1.4.52" evidence="2"/>
<dbReference type="InterPro" id="IPR035919">
    <property type="entry name" value="EAL_sf"/>
</dbReference>
<keyword evidence="8 10" id="KW-0472">Membrane</keyword>
<keyword evidence="3" id="KW-1003">Cell membrane</keyword>